<dbReference type="SMART" id="SM00256">
    <property type="entry name" value="FBOX"/>
    <property type="match status" value="1"/>
</dbReference>
<protein>
    <recommendedName>
        <fullName evidence="1">F-box domain-containing protein</fullName>
    </recommendedName>
</protein>
<dbReference type="InterPro" id="IPR050796">
    <property type="entry name" value="SCF_F-box_component"/>
</dbReference>
<accession>A0A835DWG3</accession>
<organism evidence="2 3">
    <name type="scientific">Digitaria exilis</name>
    <dbReference type="NCBI Taxonomy" id="1010633"/>
    <lineage>
        <taxon>Eukaryota</taxon>
        <taxon>Viridiplantae</taxon>
        <taxon>Streptophyta</taxon>
        <taxon>Embryophyta</taxon>
        <taxon>Tracheophyta</taxon>
        <taxon>Spermatophyta</taxon>
        <taxon>Magnoliopsida</taxon>
        <taxon>Liliopsida</taxon>
        <taxon>Poales</taxon>
        <taxon>Poaceae</taxon>
        <taxon>PACMAD clade</taxon>
        <taxon>Panicoideae</taxon>
        <taxon>Panicodae</taxon>
        <taxon>Paniceae</taxon>
        <taxon>Anthephorinae</taxon>
        <taxon>Digitaria</taxon>
    </lineage>
</organism>
<feature type="domain" description="F-box" evidence="1">
    <location>
        <begin position="91"/>
        <end position="131"/>
    </location>
</feature>
<gene>
    <name evidence="2" type="ORF">HU200_061675</name>
</gene>
<dbReference type="Gene3D" id="1.20.1280.50">
    <property type="match status" value="1"/>
</dbReference>
<name>A0A835DWG3_9POAL</name>
<dbReference type="EMBL" id="JACEFO010002615">
    <property type="protein sequence ID" value="KAF8654485.1"/>
    <property type="molecule type" value="Genomic_DNA"/>
</dbReference>
<proteinExistence type="predicted"/>
<sequence length="232" mass="25006">MMNIGAPSAPVVSPAPSWRNFLNFGNPFRIFVSLALKFTSAFISGPSKTGEITQGNKGRANCYESASSSMATASPTSAEATAAVNNEGLNLPTDALVDILLRLSPIYRRLVRLVCRHWRDVIDERTPQIQPPKVLAFFSSSKSASAYVVDDLAGGKCRKVWGVSADPDTKTSVDVTMVGTCNGLLCLCDNKKPGGTVAVFNPVTREKLRIPKLPVSYRGGYSYGTRDTYTFG</sequence>
<dbReference type="AlphaFoldDB" id="A0A835DWG3"/>
<evidence type="ECO:0000259" key="1">
    <source>
        <dbReference type="SMART" id="SM00256"/>
    </source>
</evidence>
<dbReference type="InterPro" id="IPR001810">
    <property type="entry name" value="F-box_dom"/>
</dbReference>
<comment type="caution">
    <text evidence="2">The sequence shown here is derived from an EMBL/GenBank/DDBJ whole genome shotgun (WGS) entry which is preliminary data.</text>
</comment>
<dbReference type="PANTHER" id="PTHR31672">
    <property type="entry name" value="BNACNNG10540D PROTEIN"/>
    <property type="match status" value="1"/>
</dbReference>
<evidence type="ECO:0000313" key="3">
    <source>
        <dbReference type="Proteomes" id="UP000636709"/>
    </source>
</evidence>
<dbReference type="OrthoDB" id="665134at2759"/>
<dbReference type="SUPFAM" id="SSF81383">
    <property type="entry name" value="F-box domain"/>
    <property type="match status" value="1"/>
</dbReference>
<dbReference type="Pfam" id="PF00646">
    <property type="entry name" value="F-box"/>
    <property type="match status" value="1"/>
</dbReference>
<dbReference type="InterPro" id="IPR036047">
    <property type="entry name" value="F-box-like_dom_sf"/>
</dbReference>
<reference evidence="2" key="1">
    <citation type="submission" date="2020-07" db="EMBL/GenBank/DDBJ databases">
        <title>Genome sequence and genetic diversity analysis of an under-domesticated orphan crop, white fonio (Digitaria exilis).</title>
        <authorList>
            <person name="Bennetzen J.L."/>
            <person name="Chen S."/>
            <person name="Ma X."/>
            <person name="Wang X."/>
            <person name="Yssel A.E.J."/>
            <person name="Chaluvadi S.R."/>
            <person name="Johnson M."/>
            <person name="Gangashetty P."/>
            <person name="Hamidou F."/>
            <person name="Sanogo M.D."/>
            <person name="Zwaenepoel A."/>
            <person name="Wallace J."/>
            <person name="Van De Peer Y."/>
            <person name="Van Deynze A."/>
        </authorList>
    </citation>
    <scope>NUCLEOTIDE SEQUENCE</scope>
    <source>
        <tissue evidence="2">Leaves</tissue>
    </source>
</reference>
<keyword evidence="3" id="KW-1185">Reference proteome</keyword>
<evidence type="ECO:0000313" key="2">
    <source>
        <dbReference type="EMBL" id="KAF8654485.1"/>
    </source>
</evidence>
<dbReference type="Proteomes" id="UP000636709">
    <property type="component" value="Unassembled WGS sequence"/>
</dbReference>